<keyword evidence="2" id="KW-1185">Reference proteome</keyword>
<accession>A0A6I4MX06</accession>
<evidence type="ECO:0000313" key="2">
    <source>
        <dbReference type="Proteomes" id="UP000462055"/>
    </source>
</evidence>
<gene>
    <name evidence="1" type="ORF">F8568_043855</name>
</gene>
<comment type="caution">
    <text evidence="1">The sequence shown here is derived from an EMBL/GenBank/DDBJ whole genome shotgun (WGS) entry which is preliminary data.</text>
</comment>
<name>A0A6I4MX06_9ACTN</name>
<organism evidence="1 2">
    <name type="scientific">Actinomadura physcomitrii</name>
    <dbReference type="NCBI Taxonomy" id="2650748"/>
    <lineage>
        <taxon>Bacteria</taxon>
        <taxon>Bacillati</taxon>
        <taxon>Actinomycetota</taxon>
        <taxon>Actinomycetes</taxon>
        <taxon>Streptosporangiales</taxon>
        <taxon>Thermomonosporaceae</taxon>
        <taxon>Actinomadura</taxon>
    </lineage>
</organism>
<proteinExistence type="predicted"/>
<dbReference type="Proteomes" id="UP000462055">
    <property type="component" value="Unassembled WGS sequence"/>
</dbReference>
<dbReference type="AlphaFoldDB" id="A0A6I4MX06"/>
<dbReference type="EMBL" id="WBMS02000064">
    <property type="protein sequence ID" value="MWA07159.1"/>
    <property type="molecule type" value="Genomic_DNA"/>
</dbReference>
<sequence>MRNVSGTVVPCARTSKAPSAGTAVVASFEVTATGSPDGTSGTVMDALASAVPSSFTDPAAARPRAAPALTVDTESTENPGTCCPLTTVFGTSVLISTVSGSGPISGNTQW</sequence>
<evidence type="ECO:0000313" key="1">
    <source>
        <dbReference type="EMBL" id="MWA07159.1"/>
    </source>
</evidence>
<protein>
    <submittedName>
        <fullName evidence="1">Uncharacterized protein</fullName>
    </submittedName>
</protein>
<reference evidence="1" key="1">
    <citation type="submission" date="2019-12" db="EMBL/GenBank/DDBJ databases">
        <title>Actinomadura physcomitrii sp. nov., a novel actinomycete isolated from moss [Physcomitrium sphaericum (Ludw) Fuernr].</title>
        <authorList>
            <person name="Zhuang X."/>
        </authorList>
    </citation>
    <scope>NUCLEOTIDE SEQUENCE [LARGE SCALE GENOMIC DNA]</scope>
    <source>
        <strain evidence="1">LD22</strain>
    </source>
</reference>